<protein>
    <submittedName>
        <fullName evidence="2">Uncharacterized protein</fullName>
    </submittedName>
</protein>
<dbReference type="Gene3D" id="3.40.1260.10">
    <property type="entry name" value="DsrEFH-like"/>
    <property type="match status" value="1"/>
</dbReference>
<dbReference type="Proteomes" id="UP000237655">
    <property type="component" value="Chromosome"/>
</dbReference>
<feature type="signal peptide" evidence="1">
    <location>
        <begin position="1"/>
        <end position="20"/>
    </location>
</feature>
<reference evidence="3" key="1">
    <citation type="submission" date="2018-03" db="EMBL/GenBank/DDBJ databases">
        <title>Genomic analysis of the strain SH-1 isolated from shrimp intestine.</title>
        <authorList>
            <person name="Kim Y.-S."/>
            <person name="Kim S.-E."/>
            <person name="Kim K.-H."/>
        </authorList>
    </citation>
    <scope>NUCLEOTIDE SEQUENCE [LARGE SCALE GENOMIC DNA]</scope>
    <source>
        <strain evidence="3">SH-1</strain>
    </source>
</reference>
<evidence type="ECO:0000256" key="1">
    <source>
        <dbReference type="SAM" id="SignalP"/>
    </source>
</evidence>
<dbReference type="PANTHER" id="PTHR37691">
    <property type="entry name" value="BLR3518 PROTEIN"/>
    <property type="match status" value="1"/>
</dbReference>
<sequence length="144" mass="15448">MKKRLAAAFMGILVATSALAEGVTHHIAVHVNVDDATVMNVALNNIANLNKYYQEQGDDLVVEVVTYGPGLNMVLAGKSPVADRISAMSLEMDNLTFAACANTHRAMSKKAGEDVVLLDEATMVPSGAVRLVELQEQGYSYLRP</sequence>
<keyword evidence="3" id="KW-1185">Reference proteome</keyword>
<dbReference type="PANTHER" id="PTHR37691:SF1">
    <property type="entry name" value="BLR3518 PROTEIN"/>
    <property type="match status" value="1"/>
</dbReference>
<evidence type="ECO:0000313" key="3">
    <source>
        <dbReference type="Proteomes" id="UP000237655"/>
    </source>
</evidence>
<name>A0A2S0MMN0_9RHOB</name>
<evidence type="ECO:0000313" key="2">
    <source>
        <dbReference type="EMBL" id="AVO37142.1"/>
    </source>
</evidence>
<dbReference type="RefSeq" id="WP_106471455.1">
    <property type="nucleotide sequence ID" value="NZ_CP027665.1"/>
</dbReference>
<dbReference type="InterPro" id="IPR027396">
    <property type="entry name" value="DsrEFH-like"/>
</dbReference>
<dbReference type="AlphaFoldDB" id="A0A2S0MMN0"/>
<dbReference type="EMBL" id="CP027665">
    <property type="protein sequence ID" value="AVO37142.1"/>
    <property type="molecule type" value="Genomic_DNA"/>
</dbReference>
<keyword evidence="1" id="KW-0732">Signal</keyword>
<accession>A0A2S0MMN0</accession>
<dbReference type="KEGG" id="thas:C6Y53_05110"/>
<gene>
    <name evidence="2" type="ORF">C6Y53_05110</name>
</gene>
<dbReference type="Pfam" id="PF02635">
    <property type="entry name" value="DsrE"/>
    <property type="match status" value="1"/>
</dbReference>
<dbReference type="InterPro" id="IPR003787">
    <property type="entry name" value="Sulphur_relay_DsrE/F-like"/>
</dbReference>
<organism evidence="2 3">
    <name type="scientific">Pukyongiella litopenaei</name>
    <dbReference type="NCBI Taxonomy" id="2605946"/>
    <lineage>
        <taxon>Bacteria</taxon>
        <taxon>Pseudomonadati</taxon>
        <taxon>Pseudomonadota</taxon>
        <taxon>Alphaproteobacteria</taxon>
        <taxon>Rhodobacterales</taxon>
        <taxon>Paracoccaceae</taxon>
        <taxon>Pukyongiella</taxon>
    </lineage>
</organism>
<feature type="chain" id="PRO_5015603757" evidence="1">
    <location>
        <begin position="21"/>
        <end position="144"/>
    </location>
</feature>
<dbReference type="SUPFAM" id="SSF75169">
    <property type="entry name" value="DsrEFH-like"/>
    <property type="match status" value="1"/>
</dbReference>
<proteinExistence type="predicted"/>